<evidence type="ECO:0000313" key="2">
    <source>
        <dbReference type="Proteomes" id="UP000501427"/>
    </source>
</evidence>
<accession>A0A6M4Y8J7</accession>
<gene>
    <name evidence="1" type="ORF">E4184_09260</name>
</gene>
<proteinExistence type="predicted"/>
<evidence type="ECO:0000313" key="1">
    <source>
        <dbReference type="EMBL" id="QJT21594.1"/>
    </source>
</evidence>
<dbReference type="EMBL" id="CP038441">
    <property type="protein sequence ID" value="QJT21594.1"/>
    <property type="molecule type" value="Genomic_DNA"/>
</dbReference>
<name>A0A6M4Y8J7_AERME</name>
<reference evidence="1 2" key="1">
    <citation type="submission" date="2019-03" db="EMBL/GenBank/DDBJ databases">
        <title>Novel transposon Tn6433 accelerates the dissemination of tet(E) in Aeromonas from aerobic biofilm under oxytetracycline stress.</title>
        <authorList>
            <person name="Shi Y."/>
            <person name="Tian Z."/>
            <person name="Zhang Y."/>
            <person name="Zhang H."/>
            <person name="Yang M."/>
        </authorList>
    </citation>
    <scope>NUCLEOTIDE SEQUENCE [LARGE SCALE GENOMIC DNA]</scope>
    <source>
        <strain evidence="1 2">T0.1-19</strain>
    </source>
</reference>
<protein>
    <submittedName>
        <fullName evidence="1">Uncharacterized protein</fullName>
    </submittedName>
</protein>
<organism evidence="1 2">
    <name type="scientific">Aeromonas media</name>
    <dbReference type="NCBI Taxonomy" id="651"/>
    <lineage>
        <taxon>Bacteria</taxon>
        <taxon>Pseudomonadati</taxon>
        <taxon>Pseudomonadota</taxon>
        <taxon>Gammaproteobacteria</taxon>
        <taxon>Aeromonadales</taxon>
        <taxon>Aeromonadaceae</taxon>
        <taxon>Aeromonas</taxon>
    </lineage>
</organism>
<dbReference type="Proteomes" id="UP000501427">
    <property type="component" value="Chromosome"/>
</dbReference>
<sequence length="87" mass="9825">MFCLATNQIAQTGLSSLPPVIYYSEQLFSIASRIQAQCLIGITWFRQQVTRQRPRHQTRILAAIQLAVETIDKVLLGGHYLANIDPQ</sequence>
<dbReference type="AlphaFoldDB" id="A0A6M4Y8J7"/>